<evidence type="ECO:0000256" key="5">
    <source>
        <dbReference type="PIRSR" id="PIRSR001430-1"/>
    </source>
</evidence>
<feature type="domain" description="Pseudouridine synthase I TruA alpha/beta" evidence="8">
    <location>
        <begin position="6"/>
        <end position="105"/>
    </location>
</feature>
<dbReference type="EC" id="5.4.99.12" evidence="4"/>
<evidence type="ECO:0000313" key="9">
    <source>
        <dbReference type="EMBL" id="AXF56680.1"/>
    </source>
</evidence>
<keyword evidence="10" id="KW-1185">Reference proteome</keyword>
<comment type="function">
    <text evidence="4">Formation of pseudouridine at positions 38, 39 and 40 in the anticodon stem and loop of transfer RNAs.</text>
</comment>
<comment type="caution">
    <text evidence="4">Lacks conserved residue(s) required for the propagation of feature annotation.</text>
</comment>
<comment type="subunit">
    <text evidence="4">Homodimer.</text>
</comment>
<evidence type="ECO:0000313" key="10">
    <source>
        <dbReference type="Proteomes" id="UP000252100"/>
    </source>
</evidence>
<name>A0A345C0E9_9BACI</name>
<feature type="domain" description="Pseudouridine synthase I TruA alpha/beta" evidence="8">
    <location>
        <begin position="147"/>
        <end position="247"/>
    </location>
</feature>
<dbReference type="OrthoDB" id="9811823at2"/>
<dbReference type="GO" id="GO:0160147">
    <property type="term" value="F:tRNA pseudouridine(38-40) synthase activity"/>
    <property type="evidence" value="ECO:0007669"/>
    <property type="project" value="UniProtKB-EC"/>
</dbReference>
<dbReference type="Gene3D" id="3.30.70.580">
    <property type="entry name" value="Pseudouridine synthase I, catalytic domain, N-terminal subdomain"/>
    <property type="match status" value="1"/>
</dbReference>
<dbReference type="PANTHER" id="PTHR11142">
    <property type="entry name" value="PSEUDOURIDYLATE SYNTHASE"/>
    <property type="match status" value="1"/>
</dbReference>
<dbReference type="RefSeq" id="WP_114373718.1">
    <property type="nucleotide sequence ID" value="NZ_CP031092.1"/>
</dbReference>
<dbReference type="InterPro" id="IPR001406">
    <property type="entry name" value="PsdUridine_synth_TruA"/>
</dbReference>
<evidence type="ECO:0000256" key="4">
    <source>
        <dbReference type="HAMAP-Rule" id="MF_00171"/>
    </source>
</evidence>
<evidence type="ECO:0000256" key="7">
    <source>
        <dbReference type="RuleBase" id="RU003792"/>
    </source>
</evidence>
<evidence type="ECO:0000256" key="3">
    <source>
        <dbReference type="ARBA" id="ARBA00023235"/>
    </source>
</evidence>
<feature type="active site" description="Nucleophile" evidence="4 5">
    <location>
        <position position="53"/>
    </location>
</feature>
<dbReference type="InterPro" id="IPR020103">
    <property type="entry name" value="PsdUridine_synth_cat_dom_sf"/>
</dbReference>
<gene>
    <name evidence="4" type="primary">truA</name>
    <name evidence="9" type="ORF">DT065_12080</name>
</gene>
<dbReference type="Proteomes" id="UP000252100">
    <property type="component" value="Chromosome"/>
</dbReference>
<comment type="catalytic activity">
    <reaction evidence="4 7">
        <text>uridine(38/39/40) in tRNA = pseudouridine(38/39/40) in tRNA</text>
        <dbReference type="Rhea" id="RHEA:22376"/>
        <dbReference type="Rhea" id="RHEA-COMP:10085"/>
        <dbReference type="Rhea" id="RHEA-COMP:10087"/>
        <dbReference type="ChEBI" id="CHEBI:65314"/>
        <dbReference type="ChEBI" id="CHEBI:65315"/>
        <dbReference type="EC" id="5.4.99.12"/>
    </reaction>
</comment>
<protein>
    <recommendedName>
        <fullName evidence="4">tRNA pseudouridine synthase A</fullName>
        <ecNumber evidence="4">5.4.99.12</ecNumber>
    </recommendedName>
    <alternativeName>
        <fullName evidence="4">tRNA pseudouridine(38-40) synthase</fullName>
    </alternativeName>
    <alternativeName>
        <fullName evidence="4">tRNA pseudouridylate synthase I</fullName>
    </alternativeName>
    <alternativeName>
        <fullName evidence="4">tRNA-uridine isomerase I</fullName>
    </alternativeName>
</protein>
<dbReference type="PANTHER" id="PTHR11142:SF0">
    <property type="entry name" value="TRNA PSEUDOURIDINE SYNTHASE-LIKE 1"/>
    <property type="match status" value="1"/>
</dbReference>
<organism evidence="9 10">
    <name type="scientific">Salicibibacter kimchii</name>
    <dbReference type="NCBI Taxonomy" id="2099786"/>
    <lineage>
        <taxon>Bacteria</taxon>
        <taxon>Bacillati</taxon>
        <taxon>Bacillota</taxon>
        <taxon>Bacilli</taxon>
        <taxon>Bacillales</taxon>
        <taxon>Bacillaceae</taxon>
        <taxon>Salicibibacter</taxon>
    </lineage>
</organism>
<dbReference type="Pfam" id="PF01416">
    <property type="entry name" value="PseudoU_synth_1"/>
    <property type="match status" value="2"/>
</dbReference>
<dbReference type="NCBIfam" id="TIGR00071">
    <property type="entry name" value="hisT_truA"/>
    <property type="match status" value="1"/>
</dbReference>
<evidence type="ECO:0000256" key="2">
    <source>
        <dbReference type="ARBA" id="ARBA00022694"/>
    </source>
</evidence>
<dbReference type="HAMAP" id="MF_00171">
    <property type="entry name" value="TruA"/>
    <property type="match status" value="1"/>
</dbReference>
<dbReference type="AlphaFoldDB" id="A0A345C0E9"/>
<dbReference type="EMBL" id="CP031092">
    <property type="protein sequence ID" value="AXF56680.1"/>
    <property type="molecule type" value="Genomic_DNA"/>
</dbReference>
<evidence type="ECO:0000256" key="1">
    <source>
        <dbReference type="ARBA" id="ARBA00009375"/>
    </source>
</evidence>
<comment type="similarity">
    <text evidence="1 4 7">Belongs to the tRNA pseudouridine synthase TruA family.</text>
</comment>
<dbReference type="GO" id="GO:0031119">
    <property type="term" value="P:tRNA pseudouridine synthesis"/>
    <property type="evidence" value="ECO:0007669"/>
    <property type="project" value="UniProtKB-UniRule"/>
</dbReference>
<evidence type="ECO:0000256" key="6">
    <source>
        <dbReference type="PIRSR" id="PIRSR001430-2"/>
    </source>
</evidence>
<dbReference type="KEGG" id="rue:DT065_12080"/>
<keyword evidence="2 4" id="KW-0819">tRNA processing</keyword>
<dbReference type="CDD" id="cd02570">
    <property type="entry name" value="PseudoU_synth_EcTruA"/>
    <property type="match status" value="1"/>
</dbReference>
<sequence>MARWKATIAYDGSAFSGWQVQPGKRTVQGELEKGLTKLHKGENKKVVASGRTDAQVHARGQVVHFDSFLQIPSARWPRAFDTVLPRDMQVICVERVHDHFHARFDATAKEYRFFLHVGRERDVFQRHYVHHVFANAFDHEAVRRSLQPLIGTHDFSSFCASDTNVESKVRTLNAASYVQTAEGEWCFRFNGDGFLYNMVRIIVGTAINIGARRLAVEDMNRILHARDRRQAGMTVPGHGLYLWQVQYGHKDVYPAGCG</sequence>
<evidence type="ECO:0000259" key="8">
    <source>
        <dbReference type="Pfam" id="PF01416"/>
    </source>
</evidence>
<proteinExistence type="inferred from homology"/>
<keyword evidence="3 4" id="KW-0413">Isomerase</keyword>
<dbReference type="InterPro" id="IPR020094">
    <property type="entry name" value="TruA/RsuA/RluB/E/F_N"/>
</dbReference>
<reference evidence="9 10" key="1">
    <citation type="journal article" date="2018" name="J. Microbiol.">
        <title>Salicibibacter kimchii gen. nov., sp. nov., a moderately halophilic and alkalitolerant bacterium in the family Bacillaceae, isolated from kimchi.</title>
        <authorList>
            <person name="Jang J.Y."/>
            <person name="Oh Y.J."/>
            <person name="Lim S.K."/>
            <person name="Park H.K."/>
            <person name="Lee C."/>
            <person name="Kim J.Y."/>
            <person name="Lee M.A."/>
            <person name="Choi H.J."/>
        </authorList>
    </citation>
    <scope>NUCLEOTIDE SEQUENCE [LARGE SCALE GENOMIC DNA]</scope>
    <source>
        <strain evidence="9 10">NKC1-1</strain>
    </source>
</reference>
<dbReference type="InterPro" id="IPR020095">
    <property type="entry name" value="PsdUridine_synth_TruA_C"/>
</dbReference>
<dbReference type="FunFam" id="3.30.70.580:FF:000001">
    <property type="entry name" value="tRNA pseudouridine synthase A"/>
    <property type="match status" value="1"/>
</dbReference>
<accession>A0A345C0E9</accession>
<dbReference type="InterPro" id="IPR020097">
    <property type="entry name" value="PsdUridine_synth_TruA_a/b_dom"/>
</dbReference>
<feature type="binding site" evidence="4 6">
    <location>
        <position position="111"/>
    </location>
    <ligand>
        <name>substrate</name>
    </ligand>
</feature>
<dbReference type="PIRSF" id="PIRSF001430">
    <property type="entry name" value="tRNA_psdUrid_synth"/>
    <property type="match status" value="1"/>
</dbReference>
<dbReference type="GO" id="GO:0003723">
    <property type="term" value="F:RNA binding"/>
    <property type="evidence" value="ECO:0007669"/>
    <property type="project" value="InterPro"/>
</dbReference>
<dbReference type="Gene3D" id="3.30.70.660">
    <property type="entry name" value="Pseudouridine synthase I, catalytic domain, C-terminal subdomain"/>
    <property type="match status" value="1"/>
</dbReference>
<dbReference type="SUPFAM" id="SSF55120">
    <property type="entry name" value="Pseudouridine synthase"/>
    <property type="match status" value="1"/>
</dbReference>